<evidence type="ECO:0000313" key="9">
    <source>
        <dbReference type="EMBL" id="MBK1812325.1"/>
    </source>
</evidence>
<comment type="similarity">
    <text evidence="2">Belongs to the ABC transporter superfamily.</text>
</comment>
<dbReference type="CDD" id="cd03257">
    <property type="entry name" value="ABC_NikE_OppD_transporters"/>
    <property type="match status" value="1"/>
</dbReference>
<protein>
    <submittedName>
        <fullName evidence="9">ABC transporter ATP-binding protein</fullName>
    </submittedName>
</protein>
<dbReference type="InterPro" id="IPR027417">
    <property type="entry name" value="P-loop_NTPase"/>
</dbReference>
<dbReference type="Pfam" id="PF08352">
    <property type="entry name" value="oligo_HPY"/>
    <property type="match status" value="1"/>
</dbReference>
<dbReference type="RefSeq" id="WP_200271443.1">
    <property type="nucleotide sequence ID" value="NZ_JAENHN010000046.1"/>
</dbReference>
<keyword evidence="4" id="KW-1003">Cell membrane</keyword>
<dbReference type="InterPro" id="IPR003439">
    <property type="entry name" value="ABC_transporter-like_ATP-bd"/>
</dbReference>
<dbReference type="Proteomes" id="UP000596739">
    <property type="component" value="Unassembled WGS sequence"/>
</dbReference>
<dbReference type="InterPro" id="IPR003593">
    <property type="entry name" value="AAA+_ATPase"/>
</dbReference>
<evidence type="ECO:0000256" key="4">
    <source>
        <dbReference type="ARBA" id="ARBA00022475"/>
    </source>
</evidence>
<dbReference type="Pfam" id="PF00005">
    <property type="entry name" value="ABC_tran"/>
    <property type="match status" value="1"/>
</dbReference>
<dbReference type="GO" id="GO:0005524">
    <property type="term" value="F:ATP binding"/>
    <property type="evidence" value="ECO:0007669"/>
    <property type="project" value="UniProtKB-KW"/>
</dbReference>
<accession>A0ABS1ESE8</accession>
<comment type="caution">
    <text evidence="9">The sequence shown here is derived from an EMBL/GenBank/DDBJ whole genome shotgun (WGS) entry which is preliminary data.</text>
</comment>
<dbReference type="EMBL" id="JAENHN010000046">
    <property type="protein sequence ID" value="MBK1812325.1"/>
    <property type="molecule type" value="Genomic_DNA"/>
</dbReference>
<evidence type="ECO:0000259" key="8">
    <source>
        <dbReference type="PROSITE" id="PS50893"/>
    </source>
</evidence>
<sequence length="325" mass="36262">MDNNNLLQIKDLKISFKNENSFLQVVRGVDIELNKGEILGILGESGSGKTVTASSILRLIDDGSSRVDSGSISFEGTDLLKLKEKEMRKIRGRKISYIFQDSSAALDPYKKIGDQLKEVLKIHNKSFTKEDIIKGMQKAGIENADVIYDMYKSQLSGGLCQRVGIAMATLCSPQIIIADEPTTAIDASLQKKVLELLKSVNENSSTSILLITHDIDVVKHICHKVVVMYGGLVMEEGPMEQLLDNPLHPYSRELLRCVDSLDTNDSSLYTISGSPLQVKDFKDQCPFYERCKYKNGRCESEMPNITSIGQRKVRCFLNEDGENIE</sequence>
<dbReference type="SUPFAM" id="SSF52540">
    <property type="entry name" value="P-loop containing nucleoside triphosphate hydrolases"/>
    <property type="match status" value="1"/>
</dbReference>
<dbReference type="InterPro" id="IPR013563">
    <property type="entry name" value="Oligopep_ABC_C"/>
</dbReference>
<dbReference type="InterPro" id="IPR050388">
    <property type="entry name" value="ABC_Ni/Peptide_Import"/>
</dbReference>
<evidence type="ECO:0000256" key="5">
    <source>
        <dbReference type="ARBA" id="ARBA00022741"/>
    </source>
</evidence>
<dbReference type="NCBIfam" id="TIGR01727">
    <property type="entry name" value="oligo_HPY"/>
    <property type="match status" value="1"/>
</dbReference>
<evidence type="ECO:0000256" key="7">
    <source>
        <dbReference type="ARBA" id="ARBA00023136"/>
    </source>
</evidence>
<evidence type="ECO:0000256" key="6">
    <source>
        <dbReference type="ARBA" id="ARBA00022840"/>
    </source>
</evidence>
<feature type="domain" description="ABC transporter" evidence="8">
    <location>
        <begin position="7"/>
        <end position="255"/>
    </location>
</feature>
<reference evidence="10" key="1">
    <citation type="submission" date="2021-01" db="EMBL/GenBank/DDBJ databases">
        <title>Genome public.</title>
        <authorList>
            <person name="Liu C."/>
            <person name="Sun Q."/>
        </authorList>
    </citation>
    <scope>NUCLEOTIDE SEQUENCE [LARGE SCALE GENOMIC DNA]</scope>
    <source>
        <strain evidence="10">YIM B02505</strain>
    </source>
</reference>
<dbReference type="PROSITE" id="PS50893">
    <property type="entry name" value="ABC_TRANSPORTER_2"/>
    <property type="match status" value="1"/>
</dbReference>
<gene>
    <name evidence="9" type="ORF">JHL18_17005</name>
</gene>
<keyword evidence="6 9" id="KW-0067">ATP-binding</keyword>
<keyword evidence="5" id="KW-0547">Nucleotide-binding</keyword>
<comment type="subcellular location">
    <subcellularLocation>
        <location evidence="1">Cell membrane</location>
        <topology evidence="1">Peripheral membrane protein</topology>
    </subcellularLocation>
</comment>
<keyword evidence="7" id="KW-0472">Membrane</keyword>
<dbReference type="Gene3D" id="3.40.50.300">
    <property type="entry name" value="P-loop containing nucleotide triphosphate hydrolases"/>
    <property type="match status" value="1"/>
</dbReference>
<name>A0ABS1ESE8_9CLOT</name>
<evidence type="ECO:0000256" key="2">
    <source>
        <dbReference type="ARBA" id="ARBA00005417"/>
    </source>
</evidence>
<keyword evidence="10" id="KW-1185">Reference proteome</keyword>
<dbReference type="PANTHER" id="PTHR43297:SF2">
    <property type="entry name" value="DIPEPTIDE TRANSPORT ATP-BINDING PROTEIN DPPD"/>
    <property type="match status" value="1"/>
</dbReference>
<organism evidence="9 10">
    <name type="scientific">Clostridium yunnanense</name>
    <dbReference type="NCBI Taxonomy" id="2800325"/>
    <lineage>
        <taxon>Bacteria</taxon>
        <taxon>Bacillati</taxon>
        <taxon>Bacillota</taxon>
        <taxon>Clostridia</taxon>
        <taxon>Eubacteriales</taxon>
        <taxon>Clostridiaceae</taxon>
        <taxon>Clostridium</taxon>
    </lineage>
</organism>
<keyword evidence="3" id="KW-0813">Transport</keyword>
<proteinExistence type="inferred from homology"/>
<dbReference type="SMART" id="SM00382">
    <property type="entry name" value="AAA"/>
    <property type="match status" value="1"/>
</dbReference>
<dbReference type="PANTHER" id="PTHR43297">
    <property type="entry name" value="OLIGOPEPTIDE TRANSPORT ATP-BINDING PROTEIN APPD"/>
    <property type="match status" value="1"/>
</dbReference>
<evidence type="ECO:0000313" key="10">
    <source>
        <dbReference type="Proteomes" id="UP000596739"/>
    </source>
</evidence>
<evidence type="ECO:0000256" key="1">
    <source>
        <dbReference type="ARBA" id="ARBA00004202"/>
    </source>
</evidence>
<evidence type="ECO:0000256" key="3">
    <source>
        <dbReference type="ARBA" id="ARBA00022448"/>
    </source>
</evidence>